<feature type="compositionally biased region" description="Basic and acidic residues" evidence="3">
    <location>
        <begin position="1"/>
        <end position="28"/>
    </location>
</feature>
<comment type="caution">
    <text evidence="5">The sequence shown here is derived from an EMBL/GenBank/DDBJ whole genome shotgun (WGS) entry which is preliminary data.</text>
</comment>
<dbReference type="InterPro" id="IPR012312">
    <property type="entry name" value="Hemerythrin-like"/>
</dbReference>
<comment type="catalytic activity">
    <reaction evidence="2">
        <text>oxidized coenzyme F420-(gamma-L-Glu)(n) + a quinol + H(+) = reduced coenzyme F420-(gamma-L-Glu)(n) + a quinone</text>
        <dbReference type="Rhea" id="RHEA:39663"/>
        <dbReference type="Rhea" id="RHEA-COMP:12939"/>
        <dbReference type="Rhea" id="RHEA-COMP:14378"/>
        <dbReference type="ChEBI" id="CHEBI:15378"/>
        <dbReference type="ChEBI" id="CHEBI:24646"/>
        <dbReference type="ChEBI" id="CHEBI:132124"/>
        <dbReference type="ChEBI" id="CHEBI:133980"/>
        <dbReference type="ChEBI" id="CHEBI:139511"/>
    </reaction>
</comment>
<dbReference type="PANTHER" id="PTHR39428">
    <property type="entry name" value="F420H(2)-DEPENDENT QUINONE REDUCTASE RV1261C"/>
    <property type="match status" value="1"/>
</dbReference>
<sequence length="332" mass="36570">MSEERAATRQEQAERRDEQAAEVRRERTGNGAGFDVHDFQRRVIAEFRANEGKLSGMFEGWTLTVLTTVGARTGLRRESILGYLEFDGKGVVVASANGADKHPGWYHNILRNPIVTVETGTDTYQAIAAVPQGRERDALSGRVIEEAPGYADHQARTVREIPVVVLHRIGPVPGAERVKGMGDWIAEVHDWLRGELKSLREQADRLVEGSAEKIERTAPDLGRQMRAHCLDFCGALTKHHGGEDMAVFPALAKQFPALAPALAQLGAEHQAVARAQQAIRELVDGFVPGESDPTRLREELERLADLLERHFTYEEETIVTALNATVPAPPVG</sequence>
<comment type="similarity">
    <text evidence="1">Belongs to the F420H(2)-dependent quinone reductase family.</text>
</comment>
<proteinExistence type="inferred from homology"/>
<reference evidence="5 6" key="1">
    <citation type="submission" date="2023-07" db="EMBL/GenBank/DDBJ databases">
        <title>Comparative genomics of wheat-associated soil bacteria to identify genetic determinants of phenazine resistance.</title>
        <authorList>
            <person name="Mouncey N."/>
        </authorList>
    </citation>
    <scope>NUCLEOTIDE SEQUENCE [LARGE SCALE GENOMIC DNA]</scope>
    <source>
        <strain evidence="5 6">W4I19-2</strain>
    </source>
</reference>
<dbReference type="Pfam" id="PF04075">
    <property type="entry name" value="F420H2_quin_red"/>
    <property type="match status" value="1"/>
</dbReference>
<keyword evidence="6" id="KW-1185">Reference proteome</keyword>
<dbReference type="InterPro" id="IPR012349">
    <property type="entry name" value="Split_barrel_FMN-bd"/>
</dbReference>
<protein>
    <submittedName>
        <fullName evidence="5">Deazaflavin-dependent oxidoreductase (Nitroreductase family)</fullName>
    </submittedName>
</protein>
<feature type="domain" description="Hemerythrin-like" evidence="4">
    <location>
        <begin position="183"/>
        <end position="321"/>
    </location>
</feature>
<dbReference type="Gene3D" id="2.30.110.10">
    <property type="entry name" value="Electron Transport, Fmn-binding Protein, Chain A"/>
    <property type="match status" value="1"/>
</dbReference>
<dbReference type="PANTHER" id="PTHR39428:SF1">
    <property type="entry name" value="F420H(2)-DEPENDENT QUINONE REDUCTASE RV1261C"/>
    <property type="match status" value="1"/>
</dbReference>
<name>A0ABU0Q8K8_STRAH</name>
<dbReference type="Proteomes" id="UP001243364">
    <property type="component" value="Unassembled WGS sequence"/>
</dbReference>
<evidence type="ECO:0000313" key="6">
    <source>
        <dbReference type="Proteomes" id="UP001243364"/>
    </source>
</evidence>
<evidence type="ECO:0000256" key="2">
    <source>
        <dbReference type="ARBA" id="ARBA00049106"/>
    </source>
</evidence>
<evidence type="ECO:0000256" key="1">
    <source>
        <dbReference type="ARBA" id="ARBA00008710"/>
    </source>
</evidence>
<dbReference type="Gene3D" id="1.20.120.520">
    <property type="entry name" value="nmb1532 protein domain like"/>
    <property type="match status" value="1"/>
</dbReference>
<dbReference type="InterPro" id="IPR004378">
    <property type="entry name" value="F420H2_quin_Rdtase"/>
</dbReference>
<organism evidence="5 6">
    <name type="scientific">Streptomyces achromogenes</name>
    <dbReference type="NCBI Taxonomy" id="67255"/>
    <lineage>
        <taxon>Bacteria</taxon>
        <taxon>Bacillati</taxon>
        <taxon>Actinomycetota</taxon>
        <taxon>Actinomycetes</taxon>
        <taxon>Kitasatosporales</taxon>
        <taxon>Streptomycetaceae</taxon>
        <taxon>Streptomyces</taxon>
    </lineage>
</organism>
<dbReference type="Pfam" id="PF01814">
    <property type="entry name" value="Hemerythrin"/>
    <property type="match status" value="1"/>
</dbReference>
<feature type="region of interest" description="Disordered" evidence="3">
    <location>
        <begin position="1"/>
        <end position="31"/>
    </location>
</feature>
<evidence type="ECO:0000256" key="3">
    <source>
        <dbReference type="SAM" id="MobiDB-lite"/>
    </source>
</evidence>
<accession>A0ABU0Q8K8</accession>
<dbReference type="CDD" id="cd12108">
    <property type="entry name" value="Hr-like"/>
    <property type="match status" value="1"/>
</dbReference>
<dbReference type="EMBL" id="JAUSYA010000001">
    <property type="protein sequence ID" value="MDQ0686716.1"/>
    <property type="molecule type" value="Genomic_DNA"/>
</dbReference>
<gene>
    <name evidence="5" type="ORF">QFZ56_005679</name>
</gene>
<dbReference type="RefSeq" id="WP_307046476.1">
    <property type="nucleotide sequence ID" value="NZ_JAUSYA010000001.1"/>
</dbReference>
<evidence type="ECO:0000259" key="4">
    <source>
        <dbReference type="Pfam" id="PF01814"/>
    </source>
</evidence>
<dbReference type="NCBIfam" id="TIGR00026">
    <property type="entry name" value="hi_GC_TIGR00026"/>
    <property type="match status" value="1"/>
</dbReference>
<evidence type="ECO:0000313" key="5">
    <source>
        <dbReference type="EMBL" id="MDQ0686716.1"/>
    </source>
</evidence>